<feature type="transmembrane region" description="Helical" evidence="1">
    <location>
        <begin position="81"/>
        <end position="99"/>
    </location>
</feature>
<dbReference type="AlphaFoldDB" id="A0A6M3J0V8"/>
<gene>
    <name evidence="2" type="ORF">MM415B00684_0036</name>
</gene>
<reference evidence="2" key="1">
    <citation type="submission" date="2020-03" db="EMBL/GenBank/DDBJ databases">
        <title>The deep terrestrial virosphere.</title>
        <authorList>
            <person name="Holmfeldt K."/>
            <person name="Nilsson E."/>
            <person name="Simone D."/>
            <person name="Lopez-Fernandez M."/>
            <person name="Wu X."/>
            <person name="de Brujin I."/>
            <person name="Lundin D."/>
            <person name="Andersson A."/>
            <person name="Bertilsson S."/>
            <person name="Dopson M."/>
        </authorList>
    </citation>
    <scope>NUCLEOTIDE SEQUENCE</scope>
    <source>
        <strain evidence="2">MM415B00684</strain>
    </source>
</reference>
<keyword evidence="1" id="KW-1133">Transmembrane helix</keyword>
<dbReference type="EMBL" id="MT141485">
    <property type="protein sequence ID" value="QJA62927.1"/>
    <property type="molecule type" value="Genomic_DNA"/>
</dbReference>
<keyword evidence="1" id="KW-0472">Membrane</keyword>
<proteinExistence type="predicted"/>
<sequence>MTTYRDRLPSSLREAFAQARDNQDMLDLRNEIALVRALLDRYLQQSTDTIDEKFLDAVGKTTDRIAKTVKLCDDMLERKRMYVHINMLGAFVASIAAAIRQRIQDPRLVNDLIIELGRVSLDIGAAEPKLVEAHAADATTTTTQLEQPKQANP</sequence>
<organism evidence="2">
    <name type="scientific">viral metagenome</name>
    <dbReference type="NCBI Taxonomy" id="1070528"/>
    <lineage>
        <taxon>unclassified sequences</taxon>
        <taxon>metagenomes</taxon>
        <taxon>organismal metagenomes</taxon>
    </lineage>
</organism>
<accession>A0A6M3J0V8</accession>
<keyword evidence="1" id="KW-0812">Transmembrane</keyword>
<protein>
    <submittedName>
        <fullName evidence="2">Uncharacterized protein</fullName>
    </submittedName>
</protein>
<evidence type="ECO:0000256" key="1">
    <source>
        <dbReference type="SAM" id="Phobius"/>
    </source>
</evidence>
<name>A0A6M3J0V8_9ZZZZ</name>
<evidence type="ECO:0000313" key="2">
    <source>
        <dbReference type="EMBL" id="QJA62927.1"/>
    </source>
</evidence>